<evidence type="ECO:0000256" key="1">
    <source>
        <dbReference type="ARBA" id="ARBA00004167"/>
    </source>
</evidence>
<comment type="caution">
    <text evidence="5">The sequence shown here is derived from an EMBL/GenBank/DDBJ whole genome shotgun (WGS) entry which is preliminary data.</text>
</comment>
<dbReference type="EMBL" id="JAFBMS010000312">
    <property type="protein sequence ID" value="KAG9331646.1"/>
    <property type="molecule type" value="Genomic_DNA"/>
</dbReference>
<dbReference type="Pfam" id="PF08205">
    <property type="entry name" value="C2-set_2"/>
    <property type="match status" value="1"/>
</dbReference>
<reference evidence="5" key="1">
    <citation type="thesis" date="2021" institute="BYU ScholarsArchive" country="Provo, UT, USA">
        <title>Applications of and Algorithms for Genome Assembly and Genomic Analyses with an Emphasis on Marine Teleosts.</title>
        <authorList>
            <person name="Pickett B.D."/>
        </authorList>
    </citation>
    <scope>NUCLEOTIDE SEQUENCE</scope>
    <source>
        <strain evidence="5">HI-2016</strain>
    </source>
</reference>
<dbReference type="SMART" id="SM00409">
    <property type="entry name" value="IG"/>
    <property type="match status" value="3"/>
</dbReference>
<dbReference type="SUPFAM" id="SSF57302">
    <property type="entry name" value="Snake toxin-like"/>
    <property type="match status" value="1"/>
</dbReference>
<dbReference type="SUPFAM" id="SSF48726">
    <property type="entry name" value="Immunoglobulin"/>
    <property type="match status" value="4"/>
</dbReference>
<dbReference type="PROSITE" id="PS50835">
    <property type="entry name" value="IG_LIKE"/>
    <property type="match status" value="2"/>
</dbReference>
<dbReference type="InterPro" id="IPR036179">
    <property type="entry name" value="Ig-like_dom_sf"/>
</dbReference>
<accession>A0A8T2MVN2</accession>
<dbReference type="PANTHER" id="PTHR46484:SF1">
    <property type="entry name" value="SCHWANN CELL MYELIN PROTEIN-RELATED"/>
    <property type="match status" value="1"/>
</dbReference>
<dbReference type="InterPro" id="IPR007110">
    <property type="entry name" value="Ig-like_dom"/>
</dbReference>
<dbReference type="AlphaFoldDB" id="A0A8T2MVN2"/>
<dbReference type="PANTHER" id="PTHR46484">
    <property type="entry name" value="SI:CH211-171H4.5-RELATED"/>
    <property type="match status" value="1"/>
</dbReference>
<dbReference type="InterPro" id="IPR003599">
    <property type="entry name" value="Ig_sub"/>
</dbReference>
<evidence type="ECO:0000313" key="6">
    <source>
        <dbReference type="Proteomes" id="UP000824540"/>
    </source>
</evidence>
<sequence length="784" mass="87824">MEGSCLVIPCRFSYTDYPPNDKSRVVWYQHVSKGYPLVYDPKNRDYEIDKFRWKTSLNGNPYTGDCSLKINPLIWDHHGEKIYPWVDPDYITYRYFPFYDETAKIIVQGKATPPQIEVIGSRRVGERITVKCSTYHRCPDRFPTLTLSPQHWTREISNTMENDRWKITLEQSWTLENEHQPMSCSFMPVTLSPTSEEFLEGVEKRVTCSVSYTCPKDHPSLTWSYGNMRTESSGPTKLGTGSWRTQSILTFKAGANDHGRSLTCTARFPSGQTQTGTIILQVKRGMFSLGWSFLMPGYITGLRGSCLVIPCRFEYSKSLPSNLRVKWYKYEPGQYPVVYDDHHPGDVIPIFRGKTSLYGSARDRKCSLKISPLEDKHSGLRLYTWVDPKPISSYHRQNYQDKTVQLHVTGPAGEISIGPTPEQFLEGVVENITCSVSHICSKKRPILTWNYKDMHASSTTVRTSPTAWTTVSSVMFIASMDDNDKALTCTAEFPDGKNLKKSVNLHVKQTVHVWAANVSPRISALTGSCVVIPCLLQEERPELIALLSGMWVARDGGFVYHNAQSRVKDHFKERTKLLGMVSQQNCTLEIDKVKAFDNGPFCFRAAVHLEQIFSQATGAASCPQSGVQVRVALDNQVGVCLANKGTTFVAATCVLHIRQSAEITVYDVVCVMGTEDIMKCSNCTAQDWRGCIGSETTCSEGQECASAAYVLTEDIVAGNVMWSKGCASKSMCKQGEKVLNLLGPVMTGEVFCCEGDLCNGAREWRHGNLLPLLVLPLLVFQLIA</sequence>
<protein>
    <recommendedName>
        <fullName evidence="4">Ig-like domain-containing protein</fullName>
    </recommendedName>
</protein>
<dbReference type="InterPro" id="IPR013162">
    <property type="entry name" value="CD80_C2-set"/>
</dbReference>
<dbReference type="Pfam" id="PF00021">
    <property type="entry name" value="UPAR_LY6"/>
    <property type="match status" value="1"/>
</dbReference>
<name>A0A8T2MVN2_9TELE</name>
<evidence type="ECO:0000259" key="4">
    <source>
        <dbReference type="PROSITE" id="PS50835"/>
    </source>
</evidence>
<evidence type="ECO:0000313" key="5">
    <source>
        <dbReference type="EMBL" id="KAG9331646.1"/>
    </source>
</evidence>
<dbReference type="Gene3D" id="2.60.40.10">
    <property type="entry name" value="Immunoglobulins"/>
    <property type="match status" value="5"/>
</dbReference>
<evidence type="ECO:0000256" key="2">
    <source>
        <dbReference type="ARBA" id="ARBA00023136"/>
    </source>
</evidence>
<dbReference type="Proteomes" id="UP000824540">
    <property type="component" value="Unassembled WGS sequence"/>
</dbReference>
<feature type="domain" description="Ig-like" evidence="4">
    <location>
        <begin position="411"/>
        <end position="504"/>
    </location>
</feature>
<keyword evidence="6" id="KW-1185">Reference proteome</keyword>
<dbReference type="InterPro" id="IPR045860">
    <property type="entry name" value="Snake_toxin-like_sf"/>
</dbReference>
<organism evidence="5 6">
    <name type="scientific">Albula glossodonta</name>
    <name type="common">roundjaw bonefish</name>
    <dbReference type="NCBI Taxonomy" id="121402"/>
    <lineage>
        <taxon>Eukaryota</taxon>
        <taxon>Metazoa</taxon>
        <taxon>Chordata</taxon>
        <taxon>Craniata</taxon>
        <taxon>Vertebrata</taxon>
        <taxon>Euteleostomi</taxon>
        <taxon>Actinopterygii</taxon>
        <taxon>Neopterygii</taxon>
        <taxon>Teleostei</taxon>
        <taxon>Albuliformes</taxon>
        <taxon>Albulidae</taxon>
        <taxon>Albula</taxon>
    </lineage>
</organism>
<dbReference type="GO" id="GO:0016020">
    <property type="term" value="C:membrane"/>
    <property type="evidence" value="ECO:0007669"/>
    <property type="project" value="UniProtKB-SubCell"/>
</dbReference>
<evidence type="ECO:0000256" key="3">
    <source>
        <dbReference type="ARBA" id="ARBA00023157"/>
    </source>
</evidence>
<keyword evidence="3" id="KW-1015">Disulfide bond</keyword>
<dbReference type="InterPro" id="IPR013783">
    <property type="entry name" value="Ig-like_fold"/>
</dbReference>
<feature type="domain" description="Ig-like" evidence="4">
    <location>
        <begin position="181"/>
        <end position="279"/>
    </location>
</feature>
<gene>
    <name evidence="5" type="ORF">JZ751_018622</name>
</gene>
<dbReference type="Gene3D" id="2.10.60.10">
    <property type="entry name" value="CD59"/>
    <property type="match status" value="1"/>
</dbReference>
<comment type="subcellular location">
    <subcellularLocation>
        <location evidence="1">Membrane</location>
        <topology evidence="1">Single-pass membrane protein</topology>
    </subcellularLocation>
</comment>
<keyword evidence="2" id="KW-0472">Membrane</keyword>
<dbReference type="InterPro" id="IPR016054">
    <property type="entry name" value="LY6_UPA_recep-like"/>
</dbReference>
<dbReference type="OrthoDB" id="10039395at2759"/>
<proteinExistence type="predicted"/>